<dbReference type="SUPFAM" id="SSF69047">
    <property type="entry name" value="Hypothetical protein YjbJ"/>
    <property type="match status" value="1"/>
</dbReference>
<evidence type="ECO:0000313" key="4">
    <source>
        <dbReference type="Proteomes" id="UP001596415"/>
    </source>
</evidence>
<sequence length="61" mass="7089">MNTDQLKGKWKQIKGNAKQQYGITFNDDETFSEGKYDEMVGKIQEKSGKTKEEVKKEISSW</sequence>
<protein>
    <submittedName>
        <fullName evidence="3">CsbD family protein</fullName>
    </submittedName>
</protein>
<accession>A0ABW2MSB3</accession>
<organism evidence="3 4">
    <name type="scientific">Jejudonia soesokkakensis</name>
    <dbReference type="NCBI Taxonomy" id="1323432"/>
    <lineage>
        <taxon>Bacteria</taxon>
        <taxon>Pseudomonadati</taxon>
        <taxon>Bacteroidota</taxon>
        <taxon>Flavobacteriia</taxon>
        <taxon>Flavobacteriales</taxon>
        <taxon>Flavobacteriaceae</taxon>
        <taxon>Jejudonia</taxon>
    </lineage>
</organism>
<dbReference type="EMBL" id="JBHTBN010000003">
    <property type="protein sequence ID" value="MFC7357573.1"/>
    <property type="molecule type" value="Genomic_DNA"/>
</dbReference>
<evidence type="ECO:0000259" key="2">
    <source>
        <dbReference type="Pfam" id="PF05532"/>
    </source>
</evidence>
<dbReference type="InterPro" id="IPR050423">
    <property type="entry name" value="UPF0337_stress_rsp"/>
</dbReference>
<proteinExistence type="inferred from homology"/>
<dbReference type="InterPro" id="IPR036629">
    <property type="entry name" value="YjbJ_sf"/>
</dbReference>
<gene>
    <name evidence="3" type="ORF">ACFQO1_07735</name>
</gene>
<reference evidence="4" key="1">
    <citation type="journal article" date="2019" name="Int. J. Syst. Evol. Microbiol.">
        <title>The Global Catalogue of Microorganisms (GCM) 10K type strain sequencing project: providing services to taxonomists for standard genome sequencing and annotation.</title>
        <authorList>
            <consortium name="The Broad Institute Genomics Platform"/>
            <consortium name="The Broad Institute Genome Sequencing Center for Infectious Disease"/>
            <person name="Wu L."/>
            <person name="Ma J."/>
        </authorList>
    </citation>
    <scope>NUCLEOTIDE SEQUENCE [LARGE SCALE GENOMIC DNA]</scope>
    <source>
        <strain evidence="4">CGMCC 1.16306</strain>
    </source>
</reference>
<dbReference type="Pfam" id="PF05532">
    <property type="entry name" value="CsbD"/>
    <property type="match status" value="1"/>
</dbReference>
<evidence type="ECO:0000256" key="1">
    <source>
        <dbReference type="ARBA" id="ARBA00009129"/>
    </source>
</evidence>
<name>A0ABW2MSB3_9FLAO</name>
<comment type="similarity">
    <text evidence="1">Belongs to the UPF0337 (CsbD) family.</text>
</comment>
<comment type="caution">
    <text evidence="3">The sequence shown here is derived from an EMBL/GenBank/DDBJ whole genome shotgun (WGS) entry which is preliminary data.</text>
</comment>
<dbReference type="PANTHER" id="PTHR34977">
    <property type="entry name" value="UPF0337 PROTEIN YJBJ"/>
    <property type="match status" value="1"/>
</dbReference>
<evidence type="ECO:0000313" key="3">
    <source>
        <dbReference type="EMBL" id="MFC7357573.1"/>
    </source>
</evidence>
<dbReference type="InterPro" id="IPR008462">
    <property type="entry name" value="CsbD"/>
</dbReference>
<feature type="domain" description="CsbD-like" evidence="2">
    <location>
        <begin position="4"/>
        <end position="56"/>
    </location>
</feature>
<dbReference type="PANTHER" id="PTHR34977:SF1">
    <property type="entry name" value="UPF0337 PROTEIN YJBJ"/>
    <property type="match status" value="1"/>
</dbReference>
<dbReference type="Gene3D" id="1.10.1470.10">
    <property type="entry name" value="YjbJ"/>
    <property type="match status" value="1"/>
</dbReference>
<keyword evidence="4" id="KW-1185">Reference proteome</keyword>
<dbReference type="RefSeq" id="WP_380217418.1">
    <property type="nucleotide sequence ID" value="NZ_JBHTBN010000003.1"/>
</dbReference>
<dbReference type="Proteomes" id="UP001596415">
    <property type="component" value="Unassembled WGS sequence"/>
</dbReference>